<dbReference type="InterPro" id="IPR013126">
    <property type="entry name" value="Hsp_70_fam"/>
</dbReference>
<comment type="caution">
    <text evidence="5">The sequence shown here is derived from an EMBL/GenBank/DDBJ whole genome shotgun (WGS) entry which is preliminary data.</text>
</comment>
<dbReference type="Gene3D" id="3.30.420.40">
    <property type="match status" value="2"/>
</dbReference>
<dbReference type="PATRIC" id="fig|1299334.3.peg.8248"/>
<dbReference type="PANTHER" id="PTHR42749:SF1">
    <property type="entry name" value="CELL SHAPE-DETERMINING PROTEIN MREB"/>
    <property type="match status" value="1"/>
</dbReference>
<evidence type="ECO:0000256" key="3">
    <source>
        <dbReference type="ARBA" id="ARBA00023186"/>
    </source>
</evidence>
<evidence type="ECO:0000313" key="5">
    <source>
        <dbReference type="EMBL" id="EUA16002.1"/>
    </source>
</evidence>
<dbReference type="Pfam" id="PF00012">
    <property type="entry name" value="HSP70"/>
    <property type="match status" value="1"/>
</dbReference>
<evidence type="ECO:0000256" key="2">
    <source>
        <dbReference type="ARBA" id="ARBA00022840"/>
    </source>
</evidence>
<name>X7Z913_MYCXE</name>
<keyword evidence="2" id="KW-0067">ATP-binding</keyword>
<proteinExistence type="predicted"/>
<dbReference type="AlphaFoldDB" id="X7Z913"/>
<keyword evidence="1" id="KW-0547">Nucleotide-binding</keyword>
<organism evidence="5">
    <name type="scientific">Mycobacterium xenopi 4042</name>
    <dbReference type="NCBI Taxonomy" id="1299334"/>
    <lineage>
        <taxon>Bacteria</taxon>
        <taxon>Bacillati</taxon>
        <taxon>Actinomycetota</taxon>
        <taxon>Actinomycetes</taxon>
        <taxon>Mycobacteriales</taxon>
        <taxon>Mycobacteriaceae</taxon>
        <taxon>Mycobacterium</taxon>
    </lineage>
</organism>
<protein>
    <submittedName>
        <fullName evidence="5">Hsp70 family protein</fullName>
    </submittedName>
</protein>
<dbReference type="EMBL" id="JAOB01000080">
    <property type="protein sequence ID" value="EUA16002.1"/>
    <property type="molecule type" value="Genomic_DNA"/>
</dbReference>
<dbReference type="GO" id="GO:0005524">
    <property type="term" value="F:ATP binding"/>
    <property type="evidence" value="ECO:0007669"/>
    <property type="project" value="UniProtKB-KW"/>
</dbReference>
<evidence type="ECO:0000256" key="4">
    <source>
        <dbReference type="SAM" id="MobiDB-lite"/>
    </source>
</evidence>
<dbReference type="PANTHER" id="PTHR42749">
    <property type="entry name" value="CELL SHAPE-DETERMINING PROTEIN MREB"/>
    <property type="match status" value="1"/>
</dbReference>
<sequence>MYDPLGLSIGTTNLVAARNGTPPVMRRAMLTLYPHRAPELGVPVEDSDSPAAGIVMTGFVERVGESKALVSGNGSTHDPALLLVEALDALIAALGADPSTADISIAAPAHWEIDALRALQEALCTHAGFVRIGVAPRLVSDAMTALTALNSQARLPADGVVALFDFGGGGTSITLANAASGFTPIAKTLRYTEFSGDAIDQALLMHVLDGIGHSTQADIASTAAVGELTQLLEECRCAKERLSTEAATELAVEVPSKSARLRVTRSDLESLIQDRLDSVFCAFDDMLARNNIGRTGLAAVAMAGGVARIPAVAERLSSHVKQPVVTALQPELAPAVGAMMLAAQPRAEGSMRGSKRRRRSRQWPVRPPAACVR</sequence>
<accession>X7Z913</accession>
<dbReference type="InterPro" id="IPR043129">
    <property type="entry name" value="ATPase_NBD"/>
</dbReference>
<dbReference type="SUPFAM" id="SSF53067">
    <property type="entry name" value="Actin-like ATPase domain"/>
    <property type="match status" value="1"/>
</dbReference>
<evidence type="ECO:0000256" key="1">
    <source>
        <dbReference type="ARBA" id="ARBA00022741"/>
    </source>
</evidence>
<reference evidence="5" key="1">
    <citation type="submission" date="2014-01" db="EMBL/GenBank/DDBJ databases">
        <authorList>
            <person name="Brown-Elliot B."/>
            <person name="Wallace R."/>
            <person name="Lenaerts A."/>
            <person name="Ordway D."/>
            <person name="DeGroote M.A."/>
            <person name="Parker T."/>
            <person name="Sizemore C."/>
            <person name="Tallon L.J."/>
            <person name="Sadzewicz L.K."/>
            <person name="Sengamalay N."/>
            <person name="Fraser C.M."/>
            <person name="Hine E."/>
            <person name="Shefchek K.A."/>
            <person name="Das S.P."/>
            <person name="Tettelin H."/>
        </authorList>
    </citation>
    <scope>NUCLEOTIDE SEQUENCE [LARGE SCALE GENOMIC DNA]</scope>
    <source>
        <strain evidence="5">4042</strain>
    </source>
</reference>
<dbReference type="Gene3D" id="3.90.640.10">
    <property type="entry name" value="Actin, Chain A, domain 4"/>
    <property type="match status" value="1"/>
</dbReference>
<gene>
    <name evidence="5" type="ORF">I553_0977</name>
</gene>
<keyword evidence="3" id="KW-0143">Chaperone</keyword>
<feature type="region of interest" description="Disordered" evidence="4">
    <location>
        <begin position="344"/>
        <end position="373"/>
    </location>
</feature>
<dbReference type="GO" id="GO:0140662">
    <property type="term" value="F:ATP-dependent protein folding chaperone"/>
    <property type="evidence" value="ECO:0007669"/>
    <property type="project" value="InterPro"/>
</dbReference>